<dbReference type="AlphaFoldDB" id="A0A8W7PYN5"/>
<proteinExistence type="predicted"/>
<evidence type="ECO:0000259" key="4">
    <source>
        <dbReference type="PROSITE" id="PS50089"/>
    </source>
</evidence>
<keyword evidence="2" id="KW-0862">Zinc</keyword>
<evidence type="ECO:0000313" key="5">
    <source>
        <dbReference type="EnsemblMetazoa" id="ACOM039114-PA.1"/>
    </source>
</evidence>
<dbReference type="InterPro" id="IPR001841">
    <property type="entry name" value="Znf_RING"/>
</dbReference>
<dbReference type="EnsemblMetazoa" id="ACOM039114-RA">
    <property type="protein sequence ID" value="ACOM039114-PA.1"/>
    <property type="gene ID" value="ACOM039114"/>
</dbReference>
<protein>
    <recommendedName>
        <fullName evidence="4">RING-type domain-containing protein</fullName>
    </recommendedName>
</protein>
<evidence type="ECO:0000256" key="1">
    <source>
        <dbReference type="ARBA" id="ARBA00022771"/>
    </source>
</evidence>
<reference evidence="5" key="1">
    <citation type="submission" date="2022-08" db="UniProtKB">
        <authorList>
            <consortium name="EnsemblMetazoa"/>
        </authorList>
    </citation>
    <scope>IDENTIFICATION</scope>
</reference>
<evidence type="ECO:0000256" key="3">
    <source>
        <dbReference type="PROSITE-ProRule" id="PRU00175"/>
    </source>
</evidence>
<accession>A0A8W7PYN5</accession>
<feature type="domain" description="RING-type" evidence="4">
    <location>
        <begin position="9"/>
        <end position="44"/>
    </location>
</feature>
<evidence type="ECO:0000256" key="2">
    <source>
        <dbReference type="ARBA" id="ARBA00022833"/>
    </source>
</evidence>
<name>A0A8W7PYN5_ANOCL</name>
<keyword evidence="1 3" id="KW-0863">Zinc-finger</keyword>
<sequence>MTQSSDIICDACQKPEDYNTSIVYHCGHFIHYKCLVMDKRCPFCLDEIFLSSATYEDASAYAVWDAECPGAQLSLVRKEMRALKLYEMKLIGIMGTLIENLDFLLAVAAAKELAATDELYKKYKLLEAELMAAAPEPEPVALFL</sequence>
<keyword evidence="1 3" id="KW-0479">Metal-binding</keyword>
<dbReference type="PROSITE" id="PS50089">
    <property type="entry name" value="ZF_RING_2"/>
    <property type="match status" value="1"/>
</dbReference>
<organism evidence="5">
    <name type="scientific">Anopheles coluzzii</name>
    <name type="common">African malaria mosquito</name>
    <dbReference type="NCBI Taxonomy" id="1518534"/>
    <lineage>
        <taxon>Eukaryota</taxon>
        <taxon>Metazoa</taxon>
        <taxon>Ecdysozoa</taxon>
        <taxon>Arthropoda</taxon>
        <taxon>Hexapoda</taxon>
        <taxon>Insecta</taxon>
        <taxon>Pterygota</taxon>
        <taxon>Neoptera</taxon>
        <taxon>Endopterygota</taxon>
        <taxon>Diptera</taxon>
        <taxon>Nematocera</taxon>
        <taxon>Culicoidea</taxon>
        <taxon>Culicidae</taxon>
        <taxon>Anophelinae</taxon>
        <taxon>Anopheles</taxon>
    </lineage>
</organism>
<dbReference type="VEuPathDB" id="VectorBase:ACON2_039734"/>
<dbReference type="Proteomes" id="UP000075882">
    <property type="component" value="Unassembled WGS sequence"/>
</dbReference>
<dbReference type="GO" id="GO:0008270">
    <property type="term" value="F:zinc ion binding"/>
    <property type="evidence" value="ECO:0007669"/>
    <property type="project" value="UniProtKB-KW"/>
</dbReference>
<dbReference type="SUPFAM" id="SSF57850">
    <property type="entry name" value="RING/U-box"/>
    <property type="match status" value="1"/>
</dbReference>